<keyword evidence="2" id="KW-1133">Transmembrane helix</keyword>
<dbReference type="EnsemblMetazoa" id="tetur27g01830.1">
    <property type="protein sequence ID" value="tetur27g01830.1"/>
    <property type="gene ID" value="tetur27g01830"/>
</dbReference>
<evidence type="ECO:0008006" key="6">
    <source>
        <dbReference type="Google" id="ProtNLM"/>
    </source>
</evidence>
<feature type="compositionally biased region" description="Polar residues" evidence="1">
    <location>
        <begin position="151"/>
        <end position="162"/>
    </location>
</feature>
<dbReference type="AlphaFoldDB" id="T1KYT5"/>
<sequence length="173" mass="18761">MESYSKSVMCTIAFWIISITYVMCQMPTSAEVTQTSNLWQYQPNSASPNGSPYGPTHNDYNMGQRQTALASPLVSFLPMLVLFGIGAVIVISILYFIFNPFGLTSLLGPGLAGSPTYGRKRSVDGSKFQQYLMELISTVSSAIDKYEKFESSASQAPTSSKATPPKANPTKSS</sequence>
<feature type="chain" id="PRO_5004591975" description="Resistance to inhibitors of cholinesterase protein 3 N-terminal domain-containing protein" evidence="3">
    <location>
        <begin position="25"/>
        <end position="173"/>
    </location>
</feature>
<name>T1KYT5_TETUR</name>
<evidence type="ECO:0000256" key="1">
    <source>
        <dbReference type="SAM" id="MobiDB-lite"/>
    </source>
</evidence>
<dbReference type="Proteomes" id="UP000015104">
    <property type="component" value="Unassembled WGS sequence"/>
</dbReference>
<protein>
    <recommendedName>
        <fullName evidence="6">Resistance to inhibitors of cholinesterase protein 3 N-terminal domain-containing protein</fullName>
    </recommendedName>
</protein>
<proteinExistence type="predicted"/>
<keyword evidence="5" id="KW-1185">Reference proteome</keyword>
<evidence type="ECO:0000313" key="5">
    <source>
        <dbReference type="Proteomes" id="UP000015104"/>
    </source>
</evidence>
<dbReference type="EMBL" id="CAEY01000716">
    <property type="status" value="NOT_ANNOTATED_CDS"/>
    <property type="molecule type" value="Genomic_DNA"/>
</dbReference>
<feature type="transmembrane region" description="Helical" evidence="2">
    <location>
        <begin position="76"/>
        <end position="98"/>
    </location>
</feature>
<keyword evidence="2" id="KW-0812">Transmembrane</keyword>
<evidence type="ECO:0000256" key="3">
    <source>
        <dbReference type="SAM" id="SignalP"/>
    </source>
</evidence>
<accession>T1KYT5</accession>
<reference evidence="4" key="2">
    <citation type="submission" date="2015-06" db="UniProtKB">
        <authorList>
            <consortium name="EnsemblMetazoa"/>
        </authorList>
    </citation>
    <scope>IDENTIFICATION</scope>
</reference>
<organism evidence="4 5">
    <name type="scientific">Tetranychus urticae</name>
    <name type="common">Two-spotted spider mite</name>
    <dbReference type="NCBI Taxonomy" id="32264"/>
    <lineage>
        <taxon>Eukaryota</taxon>
        <taxon>Metazoa</taxon>
        <taxon>Ecdysozoa</taxon>
        <taxon>Arthropoda</taxon>
        <taxon>Chelicerata</taxon>
        <taxon>Arachnida</taxon>
        <taxon>Acari</taxon>
        <taxon>Acariformes</taxon>
        <taxon>Trombidiformes</taxon>
        <taxon>Prostigmata</taxon>
        <taxon>Eleutherengona</taxon>
        <taxon>Raphignathae</taxon>
        <taxon>Tetranychoidea</taxon>
        <taxon>Tetranychidae</taxon>
        <taxon>Tetranychus</taxon>
    </lineage>
</organism>
<evidence type="ECO:0000256" key="2">
    <source>
        <dbReference type="SAM" id="Phobius"/>
    </source>
</evidence>
<evidence type="ECO:0000313" key="4">
    <source>
        <dbReference type="EnsemblMetazoa" id="tetur27g01830.1"/>
    </source>
</evidence>
<dbReference type="HOGENOM" id="CLU_1549617_0_0_1"/>
<reference evidence="5" key="1">
    <citation type="submission" date="2011-08" db="EMBL/GenBank/DDBJ databases">
        <authorList>
            <person name="Rombauts S."/>
        </authorList>
    </citation>
    <scope>NUCLEOTIDE SEQUENCE</scope>
    <source>
        <strain evidence="5">London</strain>
    </source>
</reference>
<feature type="signal peptide" evidence="3">
    <location>
        <begin position="1"/>
        <end position="24"/>
    </location>
</feature>
<keyword evidence="2" id="KW-0472">Membrane</keyword>
<feature type="region of interest" description="Disordered" evidence="1">
    <location>
        <begin position="150"/>
        <end position="173"/>
    </location>
</feature>
<keyword evidence="3" id="KW-0732">Signal</keyword>